<dbReference type="PATRIC" id="fig|927704.6.peg.1794"/>
<dbReference type="HOGENOM" id="CLU_073053_0_0_9"/>
<protein>
    <recommendedName>
        <fullName evidence="3">Glycosyl transferase family 2</fullName>
    </recommendedName>
</protein>
<gene>
    <name evidence="1" type="ordered locus">SELR_17320</name>
</gene>
<dbReference type="Proteomes" id="UP000007887">
    <property type="component" value="Chromosome"/>
</dbReference>
<dbReference type="KEGG" id="sri:SELR_17320"/>
<proteinExistence type="predicted"/>
<reference evidence="1 2" key="1">
    <citation type="submission" date="2011-10" db="EMBL/GenBank/DDBJ databases">
        <title>Whole genome sequence of Selenomonas ruminantium subsp. lactilytica TAM6421.</title>
        <authorList>
            <person name="Oguchi A."/>
            <person name="Ankai A."/>
            <person name="Kaneko J."/>
            <person name="Yamada-Narita S."/>
            <person name="Fukui S."/>
            <person name="Takahashi M."/>
            <person name="Onodera T."/>
            <person name="Kojima S."/>
            <person name="Fushimi T."/>
            <person name="Abe N."/>
            <person name="Kamio Y."/>
            <person name="Yamazaki S."/>
            <person name="Fujita N."/>
        </authorList>
    </citation>
    <scope>NUCLEOTIDE SEQUENCE [LARGE SCALE GENOMIC DNA]</scope>
    <source>
        <strain evidence="2">NBRC 103574 / TAM6421</strain>
    </source>
</reference>
<evidence type="ECO:0000313" key="2">
    <source>
        <dbReference type="Proteomes" id="UP000007887"/>
    </source>
</evidence>
<dbReference type="eggNOG" id="ENOG5032ZXX">
    <property type="taxonomic scope" value="Bacteria"/>
</dbReference>
<evidence type="ECO:0008006" key="3">
    <source>
        <dbReference type="Google" id="ProtNLM"/>
    </source>
</evidence>
<evidence type="ECO:0000313" key="1">
    <source>
        <dbReference type="EMBL" id="BAL83440.1"/>
    </source>
</evidence>
<sequence>MNERRKSLAILILSCDNYEDLWKPFFENFKKMWPDCDKRIYLITNHKRFDEESVISLEVGDDISWGSNLLGALEKITEEYVLTIFDDLFFKYKVDTDKIDKLFDKFLNEEMDYMKLNHTKSMNLKNIKAGIGLIPSGAAYRSSAVIAIWKKSILKQICNSHDSAWDFEIYGSERTDKYYRWYGCAYEALPVDNLVIKGKYERKAYDRISKKGILLSTKRKQMSRLENLKYDFSMYRSILFYDYIPFSLQRIVRKIFGSYS</sequence>
<accession>I0GRQ3</accession>
<dbReference type="AlphaFoldDB" id="I0GRQ3"/>
<dbReference type="OrthoDB" id="8807075at2"/>
<dbReference type="EMBL" id="AP012292">
    <property type="protein sequence ID" value="BAL83440.1"/>
    <property type="molecule type" value="Genomic_DNA"/>
</dbReference>
<organism evidence="1 2">
    <name type="scientific">Selenomonas ruminantium subsp. lactilytica (strain NBRC 103574 / TAM6421)</name>
    <dbReference type="NCBI Taxonomy" id="927704"/>
    <lineage>
        <taxon>Bacteria</taxon>
        <taxon>Bacillati</taxon>
        <taxon>Bacillota</taxon>
        <taxon>Negativicutes</taxon>
        <taxon>Selenomonadales</taxon>
        <taxon>Selenomonadaceae</taxon>
        <taxon>Selenomonas</taxon>
    </lineage>
</organism>
<dbReference type="RefSeq" id="WP_014424873.1">
    <property type="nucleotide sequence ID" value="NC_017068.1"/>
</dbReference>
<name>I0GRQ3_SELRL</name>